<gene>
    <name evidence="2" type="ORF">JM946_05365</name>
</gene>
<evidence type="ECO:0000313" key="3">
    <source>
        <dbReference type="Proteomes" id="UP000661077"/>
    </source>
</evidence>
<dbReference type="InterPro" id="IPR021313">
    <property type="entry name" value="DUF2909"/>
</dbReference>
<evidence type="ECO:0000256" key="1">
    <source>
        <dbReference type="SAM" id="Phobius"/>
    </source>
</evidence>
<keyword evidence="1" id="KW-0472">Membrane</keyword>
<dbReference type="Proteomes" id="UP000661077">
    <property type="component" value="Unassembled WGS sequence"/>
</dbReference>
<sequence>MVKIIILAGLIAVVLSLASGLFFLVYDKGESKKMVNALSVRVGLSVLLFLLLLLAWSQGMIKPHGM</sequence>
<dbReference type="RefSeq" id="WP_203166098.1">
    <property type="nucleotide sequence ID" value="NZ_JAEVLS010000001.1"/>
</dbReference>
<protein>
    <submittedName>
        <fullName evidence="2">Twin transmembrane helix small protein</fullName>
    </submittedName>
</protein>
<feature type="transmembrane region" description="Helical" evidence="1">
    <location>
        <begin position="38"/>
        <end position="56"/>
    </location>
</feature>
<comment type="caution">
    <text evidence="2">The sequence shown here is derived from an EMBL/GenBank/DDBJ whole genome shotgun (WGS) entry which is preliminary data.</text>
</comment>
<keyword evidence="1" id="KW-1133">Transmembrane helix</keyword>
<dbReference type="EMBL" id="JAEVLS010000001">
    <property type="protein sequence ID" value="MBM0104161.1"/>
    <property type="molecule type" value="Genomic_DNA"/>
</dbReference>
<dbReference type="NCBIfam" id="NF033233">
    <property type="entry name" value="twin_helix"/>
    <property type="match status" value="1"/>
</dbReference>
<accession>A0ABS1WT52</accession>
<reference evidence="2 3" key="1">
    <citation type="journal article" date="2021" name="Int. J. Syst. Evol. Microbiol.">
        <title>Steroidobacter gossypii sp. nov., isolated from soil of cotton cropping field.</title>
        <authorList>
            <person name="Huang R."/>
            <person name="Yang S."/>
            <person name="Zhen C."/>
            <person name="Liu W."/>
        </authorList>
    </citation>
    <scope>NUCLEOTIDE SEQUENCE [LARGE SCALE GENOMIC DNA]</scope>
    <source>
        <strain evidence="2 3">S1-65</strain>
    </source>
</reference>
<organism evidence="2 3">
    <name type="scientific">Steroidobacter gossypii</name>
    <dbReference type="NCBI Taxonomy" id="2805490"/>
    <lineage>
        <taxon>Bacteria</taxon>
        <taxon>Pseudomonadati</taxon>
        <taxon>Pseudomonadota</taxon>
        <taxon>Gammaproteobacteria</taxon>
        <taxon>Steroidobacterales</taxon>
        <taxon>Steroidobacteraceae</taxon>
        <taxon>Steroidobacter</taxon>
    </lineage>
</organism>
<evidence type="ECO:0000313" key="2">
    <source>
        <dbReference type="EMBL" id="MBM0104161.1"/>
    </source>
</evidence>
<feature type="transmembrane region" description="Helical" evidence="1">
    <location>
        <begin position="6"/>
        <end position="26"/>
    </location>
</feature>
<keyword evidence="1 2" id="KW-0812">Transmembrane</keyword>
<keyword evidence="3" id="KW-1185">Reference proteome</keyword>
<proteinExistence type="predicted"/>
<dbReference type="Pfam" id="PF11137">
    <property type="entry name" value="DUF2909"/>
    <property type="match status" value="1"/>
</dbReference>
<name>A0ABS1WT52_9GAMM</name>